<evidence type="ECO:0000256" key="5">
    <source>
        <dbReference type="PIRSR" id="PIRSR004846-1"/>
    </source>
</evidence>
<dbReference type="InterPro" id="IPR005950">
    <property type="entry name" value="ModA"/>
</dbReference>
<dbReference type="FunFam" id="3.40.190.10:FF:000035">
    <property type="entry name" value="Molybdate ABC transporter substrate-binding protein"/>
    <property type="match status" value="1"/>
</dbReference>
<keyword evidence="3 5" id="KW-0479">Metal-binding</keyword>
<dbReference type="RefSeq" id="WP_124146402.1">
    <property type="nucleotide sequence ID" value="NZ_CAWOKI010000156.1"/>
</dbReference>
<evidence type="ECO:0000256" key="4">
    <source>
        <dbReference type="ARBA" id="ARBA00022729"/>
    </source>
</evidence>
<proteinExistence type="inferred from homology"/>
<dbReference type="CDD" id="cd13537">
    <property type="entry name" value="PBP2_YvgL_like"/>
    <property type="match status" value="1"/>
</dbReference>
<feature type="signal peptide" evidence="6">
    <location>
        <begin position="1"/>
        <end position="26"/>
    </location>
</feature>
<feature type="binding site" evidence="5">
    <location>
        <position position="76"/>
    </location>
    <ligand>
        <name>molybdate</name>
        <dbReference type="ChEBI" id="CHEBI:36264"/>
    </ligand>
</feature>
<gene>
    <name evidence="7" type="primary">modA</name>
    <name evidence="7" type="ORF">D5R40_20910</name>
</gene>
<keyword evidence="4 6" id="KW-0732">Signal</keyword>
<dbReference type="SUPFAM" id="SSF53850">
    <property type="entry name" value="Periplasmic binding protein-like II"/>
    <property type="match status" value="1"/>
</dbReference>
<evidence type="ECO:0000256" key="2">
    <source>
        <dbReference type="ARBA" id="ARBA00022505"/>
    </source>
</evidence>
<comment type="caution">
    <text evidence="7">The sequence shown here is derived from an EMBL/GenBank/DDBJ whole genome shotgun (WGS) entry which is preliminary data.</text>
</comment>
<dbReference type="Pfam" id="PF13531">
    <property type="entry name" value="SBP_bac_11"/>
    <property type="match status" value="1"/>
</dbReference>
<dbReference type="PIRSF" id="PIRSF004846">
    <property type="entry name" value="ModA"/>
    <property type="match status" value="1"/>
</dbReference>
<comment type="similarity">
    <text evidence="1">Belongs to the bacterial solute-binding protein ModA family.</text>
</comment>
<feature type="binding site" evidence="5">
    <location>
        <position position="203"/>
    </location>
    <ligand>
        <name>molybdate</name>
        <dbReference type="ChEBI" id="CHEBI:36264"/>
    </ligand>
</feature>
<dbReference type="Proteomes" id="UP000269154">
    <property type="component" value="Unassembled WGS sequence"/>
</dbReference>
<dbReference type="OrthoDB" id="9785015at2"/>
<evidence type="ECO:0000313" key="7">
    <source>
        <dbReference type="EMBL" id="RQH34459.1"/>
    </source>
</evidence>
<dbReference type="GO" id="GO:0030973">
    <property type="term" value="F:molybdate ion binding"/>
    <property type="evidence" value="ECO:0007669"/>
    <property type="project" value="TreeGrafter"/>
</dbReference>
<feature type="chain" id="PRO_5018243035" evidence="6">
    <location>
        <begin position="27"/>
        <end position="271"/>
    </location>
</feature>
<protein>
    <submittedName>
        <fullName evidence="7">Molybdate ABC transporter substrate-binding protein</fullName>
    </submittedName>
</protein>
<dbReference type="GO" id="GO:1901359">
    <property type="term" value="F:tungstate binding"/>
    <property type="evidence" value="ECO:0007669"/>
    <property type="project" value="UniProtKB-ARBA"/>
</dbReference>
<evidence type="ECO:0000313" key="8">
    <source>
        <dbReference type="Proteomes" id="UP000269154"/>
    </source>
</evidence>
<dbReference type="Gene3D" id="3.40.190.10">
    <property type="entry name" value="Periplasmic binding protein-like II"/>
    <property type="match status" value="2"/>
</dbReference>
<dbReference type="PANTHER" id="PTHR30632:SF0">
    <property type="entry name" value="SULFATE-BINDING PROTEIN"/>
    <property type="match status" value="1"/>
</dbReference>
<keyword evidence="2 5" id="KW-0500">Molybdenum</keyword>
<dbReference type="EMBL" id="RCBY01000136">
    <property type="protein sequence ID" value="RQH34459.1"/>
    <property type="molecule type" value="Genomic_DNA"/>
</dbReference>
<keyword evidence="8" id="KW-1185">Reference proteome</keyword>
<feature type="binding site" evidence="5">
    <location>
        <position position="185"/>
    </location>
    <ligand>
        <name>molybdate</name>
        <dbReference type="ChEBI" id="CHEBI:36264"/>
    </ligand>
</feature>
<organism evidence="7 8">
    <name type="scientific">Okeania hirsuta</name>
    <dbReference type="NCBI Taxonomy" id="1458930"/>
    <lineage>
        <taxon>Bacteria</taxon>
        <taxon>Bacillati</taxon>
        <taxon>Cyanobacteriota</taxon>
        <taxon>Cyanophyceae</taxon>
        <taxon>Oscillatoriophycideae</taxon>
        <taxon>Oscillatoriales</taxon>
        <taxon>Microcoleaceae</taxon>
        <taxon>Okeania</taxon>
    </lineage>
</organism>
<feature type="binding site" evidence="5">
    <location>
        <position position="158"/>
    </location>
    <ligand>
        <name>molybdate</name>
        <dbReference type="ChEBI" id="CHEBI:36264"/>
    </ligand>
</feature>
<evidence type="ECO:0000256" key="3">
    <source>
        <dbReference type="ARBA" id="ARBA00022723"/>
    </source>
</evidence>
<dbReference type="PANTHER" id="PTHR30632">
    <property type="entry name" value="MOLYBDATE-BINDING PERIPLASMIC PROTEIN"/>
    <property type="match status" value="1"/>
</dbReference>
<dbReference type="GO" id="GO:0015689">
    <property type="term" value="P:molybdate ion transport"/>
    <property type="evidence" value="ECO:0007669"/>
    <property type="project" value="InterPro"/>
</dbReference>
<evidence type="ECO:0000256" key="6">
    <source>
        <dbReference type="SAM" id="SignalP"/>
    </source>
</evidence>
<dbReference type="NCBIfam" id="TIGR01256">
    <property type="entry name" value="modA"/>
    <property type="match status" value="1"/>
</dbReference>
<dbReference type="AlphaFoldDB" id="A0A3N6NR01"/>
<dbReference type="InterPro" id="IPR041879">
    <property type="entry name" value="YvgL-like_PBP2"/>
</dbReference>
<reference evidence="7 8" key="1">
    <citation type="journal article" date="2018" name="ACS Chem. Biol.">
        <title>Ketoreductase domain dysfunction expands chemodiversity: malyngamide biosynthesis in the cyanobacterium Okeania hirsuta.</title>
        <authorList>
            <person name="Moss N.A."/>
            <person name="Leao T."/>
            <person name="Rankin M."/>
            <person name="McCullough T.M."/>
            <person name="Qu P."/>
            <person name="Korobeynikov A."/>
            <person name="Smith J.L."/>
            <person name="Gerwick L."/>
            <person name="Gerwick W.H."/>
        </authorList>
    </citation>
    <scope>NUCLEOTIDE SEQUENCE [LARGE SCALE GENOMIC DNA]</scope>
    <source>
        <strain evidence="7 8">PAB10Feb10-1</strain>
    </source>
</reference>
<dbReference type="PROSITE" id="PS51257">
    <property type="entry name" value="PROKAR_LIPOPROTEIN"/>
    <property type="match status" value="1"/>
</dbReference>
<evidence type="ECO:0000256" key="1">
    <source>
        <dbReference type="ARBA" id="ARBA00009175"/>
    </source>
</evidence>
<sequence>MKKNRILVLICMAILSCLLTISCSQTTNNSSSESTASTINLTVSAATSLKDAMEEIEPIYEQKNTNTSLTLNLSSSGSLRQQIEQGAPVDLFISASPSHINILQEKDLIIDESLRDLLKNQIVLIVPTENTAAVNTFQDLTKDTIKNISIGEPESSPAGKYAQEVLTSLGIYEALEKKIVFAKNVRQVLNYVATGNVDAGIVYRTDTNASKAVKIVANAPDKSHTPVVYPIAVIKDSKNVEAAKQLAEFMFTPEAKAVFEKYGFVTLNNNY</sequence>
<name>A0A3N6NR01_9CYAN</name>
<dbReference type="InterPro" id="IPR050682">
    <property type="entry name" value="ModA/WtpA"/>
</dbReference>
<accession>A0A3N6NR01</accession>
<dbReference type="GO" id="GO:0046872">
    <property type="term" value="F:metal ion binding"/>
    <property type="evidence" value="ECO:0007669"/>
    <property type="project" value="UniProtKB-KW"/>
</dbReference>
<feature type="binding site" evidence="5">
    <location>
        <position position="48"/>
    </location>
    <ligand>
        <name>molybdate</name>
        <dbReference type="ChEBI" id="CHEBI:36264"/>
    </ligand>
</feature>